<dbReference type="SUPFAM" id="SSF53474">
    <property type="entry name" value="alpha/beta-Hydrolases"/>
    <property type="match status" value="1"/>
</dbReference>
<dbReference type="Gene3D" id="3.40.50.1820">
    <property type="entry name" value="alpha/beta hydrolase"/>
    <property type="match status" value="1"/>
</dbReference>
<gene>
    <name evidence="2" type="ORF">K491DRAFT_598093</name>
</gene>
<evidence type="ECO:0000256" key="1">
    <source>
        <dbReference type="SAM" id="MobiDB-lite"/>
    </source>
</evidence>
<organism evidence="2 3">
    <name type="scientific">Lophiostoma macrostomum CBS 122681</name>
    <dbReference type="NCBI Taxonomy" id="1314788"/>
    <lineage>
        <taxon>Eukaryota</taxon>
        <taxon>Fungi</taxon>
        <taxon>Dikarya</taxon>
        <taxon>Ascomycota</taxon>
        <taxon>Pezizomycotina</taxon>
        <taxon>Dothideomycetes</taxon>
        <taxon>Pleosporomycetidae</taxon>
        <taxon>Pleosporales</taxon>
        <taxon>Lophiostomataceae</taxon>
        <taxon>Lophiostoma</taxon>
    </lineage>
</organism>
<dbReference type="EMBL" id="MU004343">
    <property type="protein sequence ID" value="KAF2655882.1"/>
    <property type="molecule type" value="Genomic_DNA"/>
</dbReference>
<name>A0A6A6T8A4_9PLEO</name>
<sequence length="394" mass="44206">MGALEFLCDVRFHHSFLLPPDPRTGRRKPFRVSYSDFGDSDSDAVVVFCGALMDTRLSYAPLDQLAKVYHVRMIHADRPGIGGTDPVEQHQRIATWLEIVPALLAHLKISHVSLASHSGGDIYLFNTLLTFPHLLHPTTPYVTFFAPWVHHSHTGVTQMRATELLPAPLIGRFAALARFVNNNVIPLADLSSAFLHRLKDSFRHSTSAPAPVSLSPKPMSRASSTKGVAPGLDLDDPAVVDEMRQLITTYLFAENTDGISADAQLFLKKPHSTPWHSGIFWSDIDHVVPLLRKIILEDQDRKEDGRRWLVDAYHAETDSMVGARGRVWFDNCWSSGSSDAQSPAVGEERSRNSLEYRSETVPYTDHNYIMDPGFGCSERWLERVREAFPQNEEV</sequence>
<dbReference type="AlphaFoldDB" id="A0A6A6T8A4"/>
<protein>
    <recommendedName>
        <fullName evidence="4">AB hydrolase-1 domain-containing protein</fullName>
    </recommendedName>
</protein>
<dbReference type="Proteomes" id="UP000799324">
    <property type="component" value="Unassembled WGS sequence"/>
</dbReference>
<evidence type="ECO:0008006" key="4">
    <source>
        <dbReference type="Google" id="ProtNLM"/>
    </source>
</evidence>
<dbReference type="InterPro" id="IPR029058">
    <property type="entry name" value="AB_hydrolase_fold"/>
</dbReference>
<evidence type="ECO:0000313" key="3">
    <source>
        <dbReference type="Proteomes" id="UP000799324"/>
    </source>
</evidence>
<evidence type="ECO:0000313" key="2">
    <source>
        <dbReference type="EMBL" id="KAF2655882.1"/>
    </source>
</evidence>
<reference evidence="2" key="1">
    <citation type="journal article" date="2020" name="Stud. Mycol.">
        <title>101 Dothideomycetes genomes: a test case for predicting lifestyles and emergence of pathogens.</title>
        <authorList>
            <person name="Haridas S."/>
            <person name="Albert R."/>
            <person name="Binder M."/>
            <person name="Bloem J."/>
            <person name="Labutti K."/>
            <person name="Salamov A."/>
            <person name="Andreopoulos B."/>
            <person name="Baker S."/>
            <person name="Barry K."/>
            <person name="Bills G."/>
            <person name="Bluhm B."/>
            <person name="Cannon C."/>
            <person name="Castanera R."/>
            <person name="Culley D."/>
            <person name="Daum C."/>
            <person name="Ezra D."/>
            <person name="Gonzalez J."/>
            <person name="Henrissat B."/>
            <person name="Kuo A."/>
            <person name="Liang C."/>
            <person name="Lipzen A."/>
            <person name="Lutzoni F."/>
            <person name="Magnuson J."/>
            <person name="Mondo S."/>
            <person name="Nolan M."/>
            <person name="Ohm R."/>
            <person name="Pangilinan J."/>
            <person name="Park H.-J."/>
            <person name="Ramirez L."/>
            <person name="Alfaro M."/>
            <person name="Sun H."/>
            <person name="Tritt A."/>
            <person name="Yoshinaga Y."/>
            <person name="Zwiers L.-H."/>
            <person name="Turgeon B."/>
            <person name="Goodwin S."/>
            <person name="Spatafora J."/>
            <person name="Crous P."/>
            <person name="Grigoriev I."/>
        </authorList>
    </citation>
    <scope>NUCLEOTIDE SEQUENCE</scope>
    <source>
        <strain evidence="2">CBS 122681</strain>
    </source>
</reference>
<feature type="region of interest" description="Disordered" evidence="1">
    <location>
        <begin position="205"/>
        <end position="227"/>
    </location>
</feature>
<dbReference type="OrthoDB" id="294702at2759"/>
<keyword evidence="3" id="KW-1185">Reference proteome</keyword>
<proteinExistence type="predicted"/>
<accession>A0A6A6T8A4</accession>